<dbReference type="EMBL" id="AGWN01000001">
    <property type="protein sequence ID" value="EPD30902.1"/>
    <property type="molecule type" value="Genomic_DNA"/>
</dbReference>
<dbReference type="RefSeq" id="WP_016444014.1">
    <property type="nucleotide sequence ID" value="NZ_KE150266.1"/>
</dbReference>
<dbReference type="SUPFAM" id="SSF52980">
    <property type="entry name" value="Restriction endonuclease-like"/>
    <property type="match status" value="1"/>
</dbReference>
<dbReference type="InterPro" id="IPR011335">
    <property type="entry name" value="Restrct_endonuc-II-like"/>
</dbReference>
<dbReference type="InterPro" id="IPR014016">
    <property type="entry name" value="UvrD-like_ATP-bd"/>
</dbReference>
<evidence type="ECO:0000256" key="7">
    <source>
        <dbReference type="ARBA" id="ARBA00022840"/>
    </source>
</evidence>
<evidence type="ECO:0000259" key="16">
    <source>
        <dbReference type="PROSITE" id="PS51217"/>
    </source>
</evidence>
<dbReference type="GO" id="GO:0033202">
    <property type="term" value="C:DNA helicase complex"/>
    <property type="evidence" value="ECO:0007669"/>
    <property type="project" value="TreeGrafter"/>
</dbReference>
<dbReference type="InterPro" id="IPR014017">
    <property type="entry name" value="DNA_helicase_UvrD-like_C"/>
</dbReference>
<evidence type="ECO:0000313" key="17">
    <source>
        <dbReference type="EMBL" id="EPD30902.1"/>
    </source>
</evidence>
<keyword evidence="9" id="KW-0234">DNA repair</keyword>
<keyword evidence="7 14" id="KW-0067">ATP-binding</keyword>
<comment type="catalytic activity">
    <reaction evidence="11">
        <text>Couples ATP hydrolysis with the unwinding of duplex DNA by translocating in the 3'-5' direction.</text>
        <dbReference type="EC" id="5.6.2.4"/>
    </reaction>
</comment>
<evidence type="ECO:0000256" key="1">
    <source>
        <dbReference type="ARBA" id="ARBA00022722"/>
    </source>
</evidence>
<keyword evidence="18" id="KW-1185">Reference proteome</keyword>
<dbReference type="Gene3D" id="3.90.320.10">
    <property type="match status" value="1"/>
</dbReference>
<evidence type="ECO:0000256" key="13">
    <source>
        <dbReference type="ARBA" id="ARBA00048988"/>
    </source>
</evidence>
<dbReference type="GO" id="GO:0004527">
    <property type="term" value="F:exonuclease activity"/>
    <property type="evidence" value="ECO:0007669"/>
    <property type="project" value="UniProtKB-KW"/>
</dbReference>
<organism evidence="17 18">
    <name type="scientific">Gleimia europaea ACS-120-V-Col10b</name>
    <dbReference type="NCBI Taxonomy" id="883069"/>
    <lineage>
        <taxon>Bacteria</taxon>
        <taxon>Bacillati</taxon>
        <taxon>Actinomycetota</taxon>
        <taxon>Actinomycetes</taxon>
        <taxon>Actinomycetales</taxon>
        <taxon>Actinomycetaceae</taxon>
        <taxon>Gleimia</taxon>
    </lineage>
</organism>
<evidence type="ECO:0000256" key="10">
    <source>
        <dbReference type="ARBA" id="ARBA00023235"/>
    </source>
</evidence>
<evidence type="ECO:0000256" key="2">
    <source>
        <dbReference type="ARBA" id="ARBA00022741"/>
    </source>
</evidence>
<feature type="domain" description="UvrD-like helicase C-terminal" evidence="16">
    <location>
        <begin position="355"/>
        <end position="694"/>
    </location>
</feature>
<dbReference type="InterPro" id="IPR027417">
    <property type="entry name" value="P-loop_NTPase"/>
</dbReference>
<keyword evidence="8" id="KW-0238">DNA-binding</keyword>
<dbReference type="EC" id="5.6.2.4" evidence="12"/>
<keyword evidence="10" id="KW-0413">Isomerase</keyword>
<dbReference type="CDD" id="cd17932">
    <property type="entry name" value="DEXQc_UvrD"/>
    <property type="match status" value="1"/>
</dbReference>
<dbReference type="OrthoDB" id="4812256at2"/>
<evidence type="ECO:0000313" key="18">
    <source>
        <dbReference type="Proteomes" id="UP000014387"/>
    </source>
</evidence>
<dbReference type="GO" id="GO:0000725">
    <property type="term" value="P:recombinational repair"/>
    <property type="evidence" value="ECO:0007669"/>
    <property type="project" value="TreeGrafter"/>
</dbReference>
<dbReference type="InterPro" id="IPR011604">
    <property type="entry name" value="PDDEXK-like_dom_sf"/>
</dbReference>
<dbReference type="GO" id="GO:0005829">
    <property type="term" value="C:cytosol"/>
    <property type="evidence" value="ECO:0007669"/>
    <property type="project" value="TreeGrafter"/>
</dbReference>
<proteinExistence type="predicted"/>
<dbReference type="Pfam" id="PF13361">
    <property type="entry name" value="UvrD_C"/>
    <property type="match status" value="2"/>
</dbReference>
<dbReference type="SUPFAM" id="SSF52540">
    <property type="entry name" value="P-loop containing nucleoside triphosphate hydrolases"/>
    <property type="match status" value="1"/>
</dbReference>
<keyword evidence="5 14" id="KW-0347">Helicase</keyword>
<dbReference type="PANTHER" id="PTHR11070">
    <property type="entry name" value="UVRD / RECB / PCRA DNA HELICASE FAMILY MEMBER"/>
    <property type="match status" value="1"/>
</dbReference>
<comment type="catalytic activity">
    <reaction evidence="13">
        <text>ATP + H2O = ADP + phosphate + H(+)</text>
        <dbReference type="Rhea" id="RHEA:13065"/>
        <dbReference type="ChEBI" id="CHEBI:15377"/>
        <dbReference type="ChEBI" id="CHEBI:15378"/>
        <dbReference type="ChEBI" id="CHEBI:30616"/>
        <dbReference type="ChEBI" id="CHEBI:43474"/>
        <dbReference type="ChEBI" id="CHEBI:456216"/>
        <dbReference type="EC" id="5.6.2.4"/>
    </reaction>
</comment>
<name>A0A9W5REJ5_9ACTO</name>
<evidence type="ECO:0000256" key="9">
    <source>
        <dbReference type="ARBA" id="ARBA00023204"/>
    </source>
</evidence>
<evidence type="ECO:0000256" key="6">
    <source>
        <dbReference type="ARBA" id="ARBA00022839"/>
    </source>
</evidence>
<dbReference type="InterPro" id="IPR000212">
    <property type="entry name" value="DNA_helicase_UvrD/REP"/>
</dbReference>
<dbReference type="Gene3D" id="1.10.486.10">
    <property type="entry name" value="PCRA, domain 4"/>
    <property type="match status" value="1"/>
</dbReference>
<dbReference type="PROSITE" id="PS51198">
    <property type="entry name" value="UVRD_HELICASE_ATP_BIND"/>
    <property type="match status" value="1"/>
</dbReference>
<keyword evidence="4 14" id="KW-0378">Hydrolase</keyword>
<reference evidence="17 18" key="1">
    <citation type="submission" date="2013-05" db="EMBL/GenBank/DDBJ databases">
        <title>The Genome Sequence of Actinomyces europaeus ACS-120-V-COL10B.</title>
        <authorList>
            <consortium name="The Broad Institute Genomics Platform"/>
            <person name="Earl A."/>
            <person name="Ward D."/>
            <person name="Feldgarden M."/>
            <person name="Gevers D."/>
            <person name="Saerens B."/>
            <person name="Vaneechoutte M."/>
            <person name="Walker B."/>
            <person name="Young S."/>
            <person name="Zeng Q."/>
            <person name="Gargeya S."/>
            <person name="Fitzgerald M."/>
            <person name="Haas B."/>
            <person name="Abouelleil A."/>
            <person name="Allen A.W."/>
            <person name="Alvarado L."/>
            <person name="Arachchi H.M."/>
            <person name="Berlin A.M."/>
            <person name="Chapman S.B."/>
            <person name="Gainer-Dewar J."/>
            <person name="Goldberg J."/>
            <person name="Griggs A."/>
            <person name="Gujja S."/>
            <person name="Hansen M."/>
            <person name="Howarth C."/>
            <person name="Imamovic A."/>
            <person name="Ireland A."/>
            <person name="Larimer J."/>
            <person name="McCowan C."/>
            <person name="Murphy C."/>
            <person name="Pearson M."/>
            <person name="Poon T.W."/>
            <person name="Priest M."/>
            <person name="Roberts A."/>
            <person name="Saif S."/>
            <person name="Shea T."/>
            <person name="Sisk P."/>
            <person name="Sykes S."/>
            <person name="Wortman J."/>
            <person name="Nusbaum C."/>
            <person name="Birren B."/>
        </authorList>
    </citation>
    <scope>NUCLEOTIDE SEQUENCE [LARGE SCALE GENOMIC DNA]</scope>
    <source>
        <strain evidence="17 18">ACS-120-V-Col10b</strain>
    </source>
</reference>
<keyword evidence="3" id="KW-0227">DNA damage</keyword>
<evidence type="ECO:0000256" key="12">
    <source>
        <dbReference type="ARBA" id="ARBA00034808"/>
    </source>
</evidence>
<dbReference type="Pfam" id="PF00580">
    <property type="entry name" value="UvrD-helicase"/>
    <property type="match status" value="1"/>
</dbReference>
<dbReference type="GO" id="GO:0043138">
    <property type="term" value="F:3'-5' DNA helicase activity"/>
    <property type="evidence" value="ECO:0007669"/>
    <property type="project" value="UniProtKB-EC"/>
</dbReference>
<dbReference type="GO" id="GO:0005524">
    <property type="term" value="F:ATP binding"/>
    <property type="evidence" value="ECO:0007669"/>
    <property type="project" value="UniProtKB-UniRule"/>
</dbReference>
<dbReference type="GO" id="GO:0003677">
    <property type="term" value="F:DNA binding"/>
    <property type="evidence" value="ECO:0007669"/>
    <property type="project" value="UniProtKB-KW"/>
</dbReference>
<keyword evidence="2 14" id="KW-0547">Nucleotide-binding</keyword>
<feature type="binding site" evidence="14">
    <location>
        <begin position="44"/>
        <end position="51"/>
    </location>
    <ligand>
        <name>ATP</name>
        <dbReference type="ChEBI" id="CHEBI:30616"/>
    </ligand>
</feature>
<protein>
    <recommendedName>
        <fullName evidence="12">DNA 3'-5' helicase</fullName>
        <ecNumber evidence="12">5.6.2.4</ecNumber>
    </recommendedName>
</protein>
<dbReference type="PANTHER" id="PTHR11070:SF55">
    <property type="entry name" value="DNA 3'-5' HELICASE"/>
    <property type="match status" value="1"/>
</dbReference>
<dbReference type="AlphaFoldDB" id="A0A9W5REJ5"/>
<dbReference type="Pfam" id="PF12705">
    <property type="entry name" value="PDDEXK_1"/>
    <property type="match status" value="1"/>
</dbReference>
<comment type="caution">
    <text evidence="17">The sequence shown here is derived from an EMBL/GenBank/DDBJ whole genome shotgun (WGS) entry which is preliminary data.</text>
</comment>
<dbReference type="PROSITE" id="PS51217">
    <property type="entry name" value="UVRD_HELICASE_CTER"/>
    <property type="match status" value="1"/>
</dbReference>
<keyword evidence="1" id="KW-0540">Nuclease</keyword>
<evidence type="ECO:0000256" key="5">
    <source>
        <dbReference type="ARBA" id="ARBA00022806"/>
    </source>
</evidence>
<dbReference type="Gene3D" id="3.40.50.300">
    <property type="entry name" value="P-loop containing nucleotide triphosphate hydrolases"/>
    <property type="match status" value="4"/>
</dbReference>
<dbReference type="Proteomes" id="UP000014387">
    <property type="component" value="Unassembled WGS sequence"/>
</dbReference>
<keyword evidence="6" id="KW-0269">Exonuclease</keyword>
<evidence type="ECO:0000256" key="14">
    <source>
        <dbReference type="PROSITE-ProRule" id="PRU00560"/>
    </source>
</evidence>
<gene>
    <name evidence="17" type="ORF">HMPREF9238_00657</name>
</gene>
<feature type="domain" description="UvrD-like helicase ATP-binding" evidence="15">
    <location>
        <begin position="23"/>
        <end position="354"/>
    </location>
</feature>
<evidence type="ECO:0000256" key="3">
    <source>
        <dbReference type="ARBA" id="ARBA00022763"/>
    </source>
</evidence>
<dbReference type="InterPro" id="IPR038726">
    <property type="entry name" value="PDDEXK_AddAB-type"/>
</dbReference>
<evidence type="ECO:0000256" key="4">
    <source>
        <dbReference type="ARBA" id="ARBA00022801"/>
    </source>
</evidence>
<evidence type="ECO:0000259" key="15">
    <source>
        <dbReference type="PROSITE" id="PS51198"/>
    </source>
</evidence>
<sequence>MKLNAMEFVAALNAQLEPGQKKIMLSPDQAKVVEADSVPTLVIAGAGSGKTEVMSLRALYLMYRDGLEPDSILGLTFTRKATANFTERILRQLDLMRKAGLLGEADTIGLEPTVATYNSFAKNLVSEYGLQIGVSPSVVQLSDARAWQVVERLLQEYTGPLPQDAKLATMRDAILSLSQSLTEHQVVPAKAAQDFKRVVATIKAAGPGTGATGRTRKALPAQAKSFVTRTENKALLMPLVQRYWDYKREHDLIDFTDQLALARQIIDTNPAIADELRAQYRAVLLDEFQDTSVGQLQLFSSLFQDTAATAVGDPNQAIYGWRGASAASLSMFLPYFDTRGRGGVLELRDAWRNWPAILEAANVVASADKVETQARGEAFAHTELASQIEMQSLRANANHPGSGVVKYMFPSTREEEFELVARLVKRWQENVPAGKKQPSIAILSRKRKFFAPLYAQLQKLGVNARIVGVGGLLTEPAVTDIVAVMRALAVPDNGAAVMRLVANLDLSSTDIRILWDWARELGKHRVTVAGDVDKPEVKADKSEGNAQQSQAGADLRVEFLLDAVLTPPKVGWKKRGTQGFSPEAHSRISLLSKRLDLAREHMDAGITTLISKIVKIFDLDLDIAADPFDNQGEVAIDAFIEFAANYEAETPYASVKNFLEWIDTTLETEERLEAPVSEPDDGLVLLLTIHQAKGLEWDKVLVVGLTESDFPGVVDARNSALKKTTDLYGPLPSIQPSSGWMSQLGEIPYDMRLDSTHEGKVILPALPEMMGLDVVGVKEAFDEYRLQLSLHELAEARRLAYVAWTRASDELVLSGSWYAGQTQLAPSRYLMQMVQGKSADVSTDPLAIPVSVEEFAGHGTDEIPQPVVLKLEDAQAPEEDTIESALFPAMPSRSRELMTGAAQAVSEAIQEYSGEPSESADFDAVINKLLEASQGSGLAERNAEIAFLATSVRDAIARQNRPHDPVTVIEIDRLNATQAPALLEDPDRYALQVRRPIPHEPSKAAQIGTVFHNWAQQWLAKAGQLDDALEPATNKPLTDLDSVGDGGGVPELGGDEQKRLELLAARARQVLGEKPEGVHSVEADFAYTKSGITIRGRYDAVLHRDGKWVVLDWKTGAPPQLGAKNQYIRAYATQLEIYRRALAKQKGVDKSQVDAVLVFLGGGDAQPSQRLVRLEDLENLLADYNFEQQWDQLVRSFSPRPRDSK</sequence>
<evidence type="ECO:0000256" key="11">
    <source>
        <dbReference type="ARBA" id="ARBA00034617"/>
    </source>
</evidence>
<accession>A0A9W5REJ5</accession>
<evidence type="ECO:0000256" key="8">
    <source>
        <dbReference type="ARBA" id="ARBA00023125"/>
    </source>
</evidence>